<keyword evidence="2" id="KW-1185">Reference proteome</keyword>
<protein>
    <submittedName>
        <fullName evidence="1">Uncharacterized protein</fullName>
    </submittedName>
</protein>
<reference evidence="1 2" key="1">
    <citation type="journal article" date="2021" name="BMC Genomics">
        <title>Datura genome reveals duplications of psychoactive alkaloid biosynthetic genes and high mutation rate following tissue culture.</title>
        <authorList>
            <person name="Rajewski A."/>
            <person name="Carter-House D."/>
            <person name="Stajich J."/>
            <person name="Litt A."/>
        </authorList>
    </citation>
    <scope>NUCLEOTIDE SEQUENCE [LARGE SCALE GENOMIC DNA]</scope>
    <source>
        <strain evidence="1">AR-01</strain>
    </source>
</reference>
<evidence type="ECO:0000313" key="2">
    <source>
        <dbReference type="Proteomes" id="UP000823775"/>
    </source>
</evidence>
<comment type="caution">
    <text evidence="1">The sequence shown here is derived from an EMBL/GenBank/DDBJ whole genome shotgun (WGS) entry which is preliminary data.</text>
</comment>
<feature type="non-terminal residue" evidence="1">
    <location>
        <position position="1"/>
    </location>
</feature>
<name>A0ABS8Y5H1_DATST</name>
<proteinExistence type="predicted"/>
<evidence type="ECO:0000313" key="1">
    <source>
        <dbReference type="EMBL" id="MCE5165878.1"/>
    </source>
</evidence>
<dbReference type="EMBL" id="JACEIK010017508">
    <property type="protein sequence ID" value="MCE5165878.1"/>
    <property type="molecule type" value="Genomic_DNA"/>
</dbReference>
<gene>
    <name evidence="1" type="ORF">HAX54_012779</name>
</gene>
<accession>A0ABS8Y5H1</accession>
<sequence length="57" mass="6352">EHSSSTATGIVNLDWSEFQVEFLSGIVTQPFTSSMILSFSSIFVIENNEHVMECLVL</sequence>
<dbReference type="Proteomes" id="UP000823775">
    <property type="component" value="Unassembled WGS sequence"/>
</dbReference>
<organism evidence="1 2">
    <name type="scientific">Datura stramonium</name>
    <name type="common">Jimsonweed</name>
    <name type="synonym">Common thornapple</name>
    <dbReference type="NCBI Taxonomy" id="4076"/>
    <lineage>
        <taxon>Eukaryota</taxon>
        <taxon>Viridiplantae</taxon>
        <taxon>Streptophyta</taxon>
        <taxon>Embryophyta</taxon>
        <taxon>Tracheophyta</taxon>
        <taxon>Spermatophyta</taxon>
        <taxon>Magnoliopsida</taxon>
        <taxon>eudicotyledons</taxon>
        <taxon>Gunneridae</taxon>
        <taxon>Pentapetalae</taxon>
        <taxon>asterids</taxon>
        <taxon>lamiids</taxon>
        <taxon>Solanales</taxon>
        <taxon>Solanaceae</taxon>
        <taxon>Solanoideae</taxon>
        <taxon>Datureae</taxon>
        <taxon>Datura</taxon>
    </lineage>
</organism>